<keyword evidence="5" id="KW-1185">Reference proteome</keyword>
<dbReference type="HOGENOM" id="CLU_036093_3_0_1"/>
<feature type="region of interest" description="Disordered" evidence="1">
    <location>
        <begin position="23"/>
        <end position="48"/>
    </location>
</feature>
<feature type="signal peptide" evidence="3">
    <location>
        <begin position="1"/>
        <end position="15"/>
    </location>
</feature>
<protein>
    <submittedName>
        <fullName evidence="4">Uncharacterized protein</fullName>
    </submittedName>
</protein>
<feature type="transmembrane region" description="Helical" evidence="2">
    <location>
        <begin position="300"/>
        <end position="321"/>
    </location>
</feature>
<evidence type="ECO:0000313" key="5">
    <source>
        <dbReference type="Proteomes" id="UP000009131"/>
    </source>
</evidence>
<dbReference type="eggNOG" id="ENOG502RYPN">
    <property type="taxonomic scope" value="Eukaryota"/>
</dbReference>
<dbReference type="PANTHER" id="PTHR40633:SF1">
    <property type="entry name" value="GPI ANCHORED SERINE-THREONINE RICH PROTEIN (AFU_ORTHOLOGUE AFUA_1G03630)"/>
    <property type="match status" value="1"/>
</dbReference>
<reference evidence="4 5" key="1">
    <citation type="journal article" date="2011" name="J. Gen. Appl. Microbiol.">
        <title>Draft genome sequencing of the enigmatic basidiomycete Mixia osmundae.</title>
        <authorList>
            <person name="Nishida H."/>
            <person name="Nagatsuka Y."/>
            <person name="Sugiyama J."/>
        </authorList>
    </citation>
    <scope>NUCLEOTIDE SEQUENCE [LARGE SCALE GENOMIC DNA]</scope>
    <source>
        <strain evidence="5">CBS 9802 / IAM 14324 / JCM 22182 / KY 12970</strain>
    </source>
</reference>
<dbReference type="EMBL" id="BABT02000047">
    <property type="protein sequence ID" value="GAA94829.1"/>
    <property type="molecule type" value="Genomic_DNA"/>
</dbReference>
<keyword evidence="2" id="KW-0812">Transmembrane</keyword>
<dbReference type="PANTHER" id="PTHR40633">
    <property type="entry name" value="MATRIX PROTEIN, PUTATIVE (AFU_ORTHOLOGUE AFUA_8G05410)-RELATED"/>
    <property type="match status" value="1"/>
</dbReference>
<dbReference type="RefSeq" id="XP_014565042.1">
    <property type="nucleotide sequence ID" value="XM_014709556.1"/>
</dbReference>
<gene>
    <name evidence="4" type="primary">Mo01483</name>
    <name evidence="4" type="ORF">E5Q_01483</name>
</gene>
<reference evidence="4 5" key="2">
    <citation type="journal article" date="2012" name="Open Biol.">
        <title>Characteristics of nucleosomes and linker DNA regions on the genome of the basidiomycete Mixia osmundae revealed by mono- and dinucleosome mapping.</title>
        <authorList>
            <person name="Nishida H."/>
            <person name="Kondo S."/>
            <person name="Matsumoto T."/>
            <person name="Suzuki Y."/>
            <person name="Yoshikawa H."/>
            <person name="Taylor T.D."/>
            <person name="Sugiyama J."/>
        </authorList>
    </citation>
    <scope>NUCLEOTIDE SEQUENCE [LARGE SCALE GENOMIC DNA]</scope>
    <source>
        <strain evidence="5">CBS 9802 / IAM 14324 / JCM 22182 / KY 12970</strain>
    </source>
</reference>
<name>G7DW23_MIXOS</name>
<dbReference type="OrthoDB" id="2564904at2759"/>
<feature type="compositionally biased region" description="Polar residues" evidence="1">
    <location>
        <begin position="269"/>
        <end position="287"/>
    </location>
</feature>
<dbReference type="AlphaFoldDB" id="G7DW23"/>
<feature type="region of interest" description="Disordered" evidence="1">
    <location>
        <begin position="269"/>
        <end position="292"/>
    </location>
</feature>
<organism evidence="4 5">
    <name type="scientific">Mixia osmundae (strain CBS 9802 / IAM 14324 / JCM 22182 / KY 12970)</name>
    <dbReference type="NCBI Taxonomy" id="764103"/>
    <lineage>
        <taxon>Eukaryota</taxon>
        <taxon>Fungi</taxon>
        <taxon>Dikarya</taxon>
        <taxon>Basidiomycota</taxon>
        <taxon>Pucciniomycotina</taxon>
        <taxon>Mixiomycetes</taxon>
        <taxon>Mixiales</taxon>
        <taxon>Mixiaceae</taxon>
        <taxon>Mixia</taxon>
    </lineage>
</organism>
<dbReference type="Proteomes" id="UP000009131">
    <property type="component" value="Unassembled WGS sequence"/>
</dbReference>
<evidence type="ECO:0000256" key="2">
    <source>
        <dbReference type="SAM" id="Phobius"/>
    </source>
</evidence>
<keyword evidence="3" id="KW-0732">Signal</keyword>
<comment type="caution">
    <text evidence="4">The sequence shown here is derived from an EMBL/GenBank/DDBJ whole genome shotgun (WGS) entry which is preliminary data.</text>
</comment>
<keyword evidence="2" id="KW-0472">Membrane</keyword>
<evidence type="ECO:0000313" key="4">
    <source>
        <dbReference type="EMBL" id="GAA94829.1"/>
    </source>
</evidence>
<feature type="compositionally biased region" description="Low complexity" evidence="1">
    <location>
        <begin position="26"/>
        <end position="35"/>
    </location>
</feature>
<dbReference type="OMA" id="GACDIPG"/>
<dbReference type="InterPro" id="IPR052982">
    <property type="entry name" value="SRP1/TIP1-like"/>
</dbReference>
<proteinExistence type="predicted"/>
<feature type="chain" id="PRO_5012723054" evidence="3">
    <location>
        <begin position="16"/>
        <end position="323"/>
    </location>
</feature>
<dbReference type="STRING" id="764103.G7DW23"/>
<accession>G7DW23</accession>
<evidence type="ECO:0000256" key="1">
    <source>
        <dbReference type="SAM" id="MobiDB-lite"/>
    </source>
</evidence>
<sequence length="323" mass="33852">MYAAILLAFYGSAFAQTPGTGPLPPTLTASAPAGTWTPRPPSNGLPPASLTGIGRQAHVRSSTDFCLFLPKDPVHENFVMAEADAVAYCLNPANDTRPFPDGFILSAHYRNTSVYSQVSGVFRARPMNVAPAEAGGEYDNHGALGVGNPVGAEVDGANNWFQFAGMTDEPDLQAQGKGIFVIRACHGDYDTSYAYCRNTYDLMGAEWVAPGVYTESGFEDCQADLNLPVGVYNASYTFKQGMSPTPTAVSAPASSNCIISPTPAPSGVTYSWGETSQPTATPNPSNGASSQAAQSAASRFGFDAMIASLALASTMVVMVVVSW</sequence>
<keyword evidence="2" id="KW-1133">Transmembrane helix</keyword>
<dbReference type="InParanoid" id="G7DW23"/>
<evidence type="ECO:0000256" key="3">
    <source>
        <dbReference type="SAM" id="SignalP"/>
    </source>
</evidence>